<dbReference type="Proteomes" id="UP000245380">
    <property type="component" value="Unassembled WGS sequence"/>
</dbReference>
<evidence type="ECO:0000313" key="3">
    <source>
        <dbReference type="Proteomes" id="UP000245380"/>
    </source>
</evidence>
<organism evidence="2 3">
    <name type="scientific">Sulfoacidibacillus thermotolerans</name>
    <name type="common">Acidibacillus sulfuroxidans</name>
    <dbReference type="NCBI Taxonomy" id="1765684"/>
    <lineage>
        <taxon>Bacteria</taxon>
        <taxon>Bacillati</taxon>
        <taxon>Bacillota</taxon>
        <taxon>Bacilli</taxon>
        <taxon>Bacillales</taxon>
        <taxon>Alicyclobacillaceae</taxon>
        <taxon>Sulfoacidibacillus</taxon>
    </lineage>
</organism>
<gene>
    <name evidence="2" type="ORF">BM613_00910</name>
</gene>
<dbReference type="InterPro" id="IPR039068">
    <property type="entry name" value="PqqC-like"/>
</dbReference>
<dbReference type="SUPFAM" id="SSF48613">
    <property type="entry name" value="Heme oxygenase-like"/>
    <property type="match status" value="1"/>
</dbReference>
<evidence type="ECO:0000313" key="2">
    <source>
        <dbReference type="EMBL" id="PWI58690.1"/>
    </source>
</evidence>
<keyword evidence="1" id="KW-0560">Oxidoreductase</keyword>
<dbReference type="GO" id="GO:0016491">
    <property type="term" value="F:oxidoreductase activity"/>
    <property type="evidence" value="ECO:0007669"/>
    <property type="project" value="UniProtKB-KW"/>
</dbReference>
<evidence type="ECO:0000256" key="1">
    <source>
        <dbReference type="ARBA" id="ARBA00023002"/>
    </source>
</evidence>
<dbReference type="Pfam" id="PF14518">
    <property type="entry name" value="Haem_oxygenas_2"/>
    <property type="match status" value="1"/>
</dbReference>
<accession>A0A2U3DBN9</accession>
<dbReference type="AlphaFoldDB" id="A0A2U3DBN9"/>
<dbReference type="SMART" id="SM01236">
    <property type="entry name" value="Haem_oxygenase_2"/>
    <property type="match status" value="1"/>
</dbReference>
<reference evidence="2 3" key="1">
    <citation type="submission" date="2016-11" db="EMBL/GenBank/DDBJ databases">
        <title>Comparative genomics of Acidibacillus ferroxidans species.</title>
        <authorList>
            <person name="Oliveira G."/>
            <person name="Nunes G."/>
            <person name="Oliveira R."/>
            <person name="Araujo F."/>
            <person name="Salim A."/>
            <person name="Scholte L."/>
            <person name="Morais D."/>
            <person name="Nancucheo I."/>
            <person name="Johnson D.B."/>
            <person name="Grail B."/>
            <person name="Bittencourt J."/>
            <person name="Valadares R."/>
        </authorList>
    </citation>
    <scope>NUCLEOTIDE SEQUENCE [LARGE SCALE GENOMIC DNA]</scope>
    <source>
        <strain evidence="2 3">Y002</strain>
    </source>
</reference>
<dbReference type="PANTHER" id="PTHR40279:SF3">
    <property type="entry name" value="4-AMINOBENZOATE SYNTHASE"/>
    <property type="match status" value="1"/>
</dbReference>
<keyword evidence="3" id="KW-1185">Reference proteome</keyword>
<dbReference type="EMBL" id="MPDK01000002">
    <property type="protein sequence ID" value="PWI58690.1"/>
    <property type="molecule type" value="Genomic_DNA"/>
</dbReference>
<sequence>MPAYDVLIEITRKRGLRLEYSYVHQEEDSSLYAKLHAISELDSADATTTWNLFARAHTLCDLAFFPHNEALRAEFHLALSELFAMHSAKPHTWLARNQLSRVAFELRKILWERYFGHELTRLRELDVDPVPENPDALVQYLKEVNEYHIASNHPVFSYLCDEAPLVDVKSFFYQEGSVDARFDDLIALAQIGLDGPAKDEYAENFADEMGHGDPDRVHTTLFEQTSDYVLGFCGKNEKVMTQPTTEALACSNIQLGMAYDRRHTWRLAGYLAAFELNAPKRCEQLVSACTRHGMKRDQLGYLTEHIDADVGHAEGLFDRIIKPLALYDRRAPVEIAQGFLLRLQTSADYCDAQLHRFLQSNV</sequence>
<dbReference type="PANTHER" id="PTHR40279">
    <property type="entry name" value="PQQC-LIKE PROTEIN"/>
    <property type="match status" value="1"/>
</dbReference>
<protein>
    <recommendedName>
        <fullName evidence="4">Iron-containing redox enzyme family protein</fullName>
    </recommendedName>
</protein>
<dbReference type="InterPro" id="IPR016084">
    <property type="entry name" value="Haem_Oase-like_multi-hlx"/>
</dbReference>
<dbReference type="Gene3D" id="1.20.910.10">
    <property type="entry name" value="Heme oxygenase-like"/>
    <property type="match status" value="1"/>
</dbReference>
<evidence type="ECO:0008006" key="4">
    <source>
        <dbReference type="Google" id="ProtNLM"/>
    </source>
</evidence>
<comment type="caution">
    <text evidence="2">The sequence shown here is derived from an EMBL/GenBank/DDBJ whole genome shotgun (WGS) entry which is preliminary data.</text>
</comment>
<proteinExistence type="predicted"/>
<name>A0A2U3DBN9_SULT2</name>